<evidence type="ECO:0008006" key="4">
    <source>
        <dbReference type="Google" id="ProtNLM"/>
    </source>
</evidence>
<feature type="region of interest" description="Disordered" evidence="1">
    <location>
        <begin position="66"/>
        <end position="85"/>
    </location>
</feature>
<evidence type="ECO:0000313" key="2">
    <source>
        <dbReference type="EMBL" id="KWV56321.1"/>
    </source>
</evidence>
<reference evidence="2 3" key="1">
    <citation type="submission" date="2015-11" db="EMBL/GenBank/DDBJ databases">
        <title>Draft Genome Sequence of the Strain BR 10303 (Bradyrhizobium sp.) isolated from nodules of Centrolobium paraense.</title>
        <authorList>
            <person name="Zelli J.E."/>
            <person name="Simoes-Araujo J.L."/>
            <person name="Barauna A.C."/>
            <person name="Silva K."/>
        </authorList>
    </citation>
    <scope>NUCLEOTIDE SEQUENCE [LARGE SCALE GENOMIC DNA]</scope>
    <source>
        <strain evidence="2 3">BR 10303</strain>
    </source>
</reference>
<evidence type="ECO:0000256" key="1">
    <source>
        <dbReference type="SAM" id="MobiDB-lite"/>
    </source>
</evidence>
<keyword evidence="3" id="KW-1185">Reference proteome</keyword>
<name>A0A109JWC8_9BRAD</name>
<accession>A0A109JWC8</accession>
<proteinExistence type="predicted"/>
<evidence type="ECO:0000313" key="3">
    <source>
        <dbReference type="Proteomes" id="UP000057737"/>
    </source>
</evidence>
<organism evidence="2 3">
    <name type="scientific">Bradyrhizobium macuxiense</name>
    <dbReference type="NCBI Taxonomy" id="1755647"/>
    <lineage>
        <taxon>Bacteria</taxon>
        <taxon>Pseudomonadati</taxon>
        <taxon>Pseudomonadota</taxon>
        <taxon>Alphaproteobacteria</taxon>
        <taxon>Hyphomicrobiales</taxon>
        <taxon>Nitrobacteraceae</taxon>
        <taxon>Bradyrhizobium</taxon>
    </lineage>
</organism>
<comment type="caution">
    <text evidence="2">The sequence shown here is derived from an EMBL/GenBank/DDBJ whole genome shotgun (WGS) entry which is preliminary data.</text>
</comment>
<protein>
    <recommendedName>
        <fullName evidence="4">Reverse transcriptase domain-containing protein</fullName>
    </recommendedName>
</protein>
<dbReference type="AlphaFoldDB" id="A0A109JWC8"/>
<dbReference type="EMBL" id="LNCU01000051">
    <property type="protein sequence ID" value="KWV56321.1"/>
    <property type="molecule type" value="Genomic_DNA"/>
</dbReference>
<sequence>MDSGANSPLLGNSYLHYVFDFWAHQRRSKTAKGDFTVVRYADDSVALQSEALHFLDRLCERMATHAGDNAARNRSTSSGSRTSAL</sequence>
<gene>
    <name evidence="2" type="ORF">AS156_04605</name>
</gene>
<dbReference type="Proteomes" id="UP000057737">
    <property type="component" value="Unassembled WGS sequence"/>
</dbReference>
<feature type="compositionally biased region" description="Low complexity" evidence="1">
    <location>
        <begin position="69"/>
        <end position="85"/>
    </location>
</feature>